<gene>
    <name evidence="1" type="ORF">GTU67_13005</name>
</gene>
<dbReference type="Gene3D" id="3.40.1230.10">
    <property type="entry name" value="MTH938-like"/>
    <property type="match status" value="1"/>
</dbReference>
<dbReference type="Pfam" id="PF04430">
    <property type="entry name" value="DUF498"/>
    <property type="match status" value="1"/>
</dbReference>
<dbReference type="PANTHER" id="PTHR21192:SF2">
    <property type="entry name" value="NADH DEHYDROGENASE [UBIQUINONE] 1 ALPHA SUBCOMPLEX ASSEMBLY FACTOR 3"/>
    <property type="match status" value="1"/>
</dbReference>
<dbReference type="SUPFAM" id="SSF64076">
    <property type="entry name" value="MTH938-like"/>
    <property type="match status" value="1"/>
</dbReference>
<protein>
    <submittedName>
        <fullName evidence="1">Mth938-like domain-containing protein</fullName>
    </submittedName>
</protein>
<dbReference type="AlphaFoldDB" id="A0A842HT55"/>
<evidence type="ECO:0000313" key="2">
    <source>
        <dbReference type="Proteomes" id="UP000545386"/>
    </source>
</evidence>
<organism evidence="1 2">
    <name type="scientific">Pusillimonas minor</name>
    <dbReference type="NCBI Taxonomy" id="2697024"/>
    <lineage>
        <taxon>Bacteria</taxon>
        <taxon>Pseudomonadati</taxon>
        <taxon>Pseudomonadota</taxon>
        <taxon>Betaproteobacteria</taxon>
        <taxon>Burkholderiales</taxon>
        <taxon>Alcaligenaceae</taxon>
        <taxon>Pusillimonas</taxon>
    </lineage>
</organism>
<dbReference type="PANTHER" id="PTHR21192">
    <property type="entry name" value="NUCLEAR PROTEIN E3-3"/>
    <property type="match status" value="1"/>
</dbReference>
<keyword evidence="2" id="KW-1185">Reference proteome</keyword>
<comment type="caution">
    <text evidence="1">The sequence shown here is derived from an EMBL/GenBank/DDBJ whole genome shotgun (WGS) entry which is preliminary data.</text>
</comment>
<dbReference type="InterPro" id="IPR007523">
    <property type="entry name" value="NDUFAF3/AAMDC"/>
</dbReference>
<name>A0A842HT55_9BURK</name>
<dbReference type="CDD" id="cd05560">
    <property type="entry name" value="Xcc1710_like"/>
    <property type="match status" value="1"/>
</dbReference>
<dbReference type="InterPro" id="IPR036748">
    <property type="entry name" value="MTH938-like_sf"/>
</dbReference>
<dbReference type="Proteomes" id="UP000545386">
    <property type="component" value="Unassembled WGS sequence"/>
</dbReference>
<reference evidence="1 2" key="1">
    <citation type="submission" date="2020-08" db="EMBL/GenBank/DDBJ databases">
        <title>Paraeoetvoesia sp. YC-7-48 draft genome sequence.</title>
        <authorList>
            <person name="Yao L."/>
        </authorList>
    </citation>
    <scope>NUCLEOTIDE SEQUENCE [LARGE SCALE GENOMIC DNA]</scope>
    <source>
        <strain evidence="2">YC-7-48</strain>
    </source>
</reference>
<dbReference type="EMBL" id="JACJUU010000013">
    <property type="protein sequence ID" value="MBC2770828.1"/>
    <property type="molecule type" value="Genomic_DNA"/>
</dbReference>
<proteinExistence type="predicted"/>
<sequence>MQLQAESNPALNTITAYGDDYIEINAVTYNHAVFFWPEGEVRRWEASGVKDITGAQLMTIAGLTPAATNPLDFLDEPEGRQRRPDNAPEVLLVGTGQHQHFLPVAVTRPLLELGIGVEAMSTQAAARTYNILMAEGRRVVAALLPLESQ</sequence>
<dbReference type="RefSeq" id="WP_185780491.1">
    <property type="nucleotide sequence ID" value="NZ_JACJUU010000013.1"/>
</dbReference>
<accession>A0A842HT55</accession>
<evidence type="ECO:0000313" key="1">
    <source>
        <dbReference type="EMBL" id="MBC2770828.1"/>
    </source>
</evidence>